<feature type="domain" description="Xylanolytic transcriptional activator regulatory" evidence="2">
    <location>
        <begin position="218"/>
        <end position="291"/>
    </location>
</feature>
<keyword evidence="1" id="KW-0539">Nucleus</keyword>
<dbReference type="PANTHER" id="PTHR46910:SF32">
    <property type="entry name" value="TRANSCRIPTION FACTOR DOMAIN-CONTAINING PROTEIN-RELATED"/>
    <property type="match status" value="1"/>
</dbReference>
<reference evidence="3" key="2">
    <citation type="journal article" date="2023" name="IMA Fungus">
        <title>Comparative genomic study of the Penicillium genus elucidates a diverse pangenome and 15 lateral gene transfer events.</title>
        <authorList>
            <person name="Petersen C."/>
            <person name="Sorensen T."/>
            <person name="Nielsen M.R."/>
            <person name="Sondergaard T.E."/>
            <person name="Sorensen J.L."/>
            <person name="Fitzpatrick D.A."/>
            <person name="Frisvad J.C."/>
            <person name="Nielsen K.L."/>
        </authorList>
    </citation>
    <scope>NUCLEOTIDE SEQUENCE</scope>
    <source>
        <strain evidence="3">IBT 21917</strain>
    </source>
</reference>
<dbReference type="GO" id="GO:0003700">
    <property type="term" value="F:DNA-binding transcription factor activity"/>
    <property type="evidence" value="ECO:0007669"/>
    <property type="project" value="InterPro"/>
</dbReference>
<dbReference type="AlphaFoldDB" id="A0A9W9HZR5"/>
<dbReference type="PANTHER" id="PTHR46910">
    <property type="entry name" value="TRANSCRIPTION FACTOR PDR1"/>
    <property type="match status" value="1"/>
</dbReference>
<dbReference type="EMBL" id="JAPQKO010000005">
    <property type="protein sequence ID" value="KAJ5161977.1"/>
    <property type="molecule type" value="Genomic_DNA"/>
</dbReference>
<evidence type="ECO:0000256" key="1">
    <source>
        <dbReference type="ARBA" id="ARBA00023242"/>
    </source>
</evidence>
<reference evidence="3" key="1">
    <citation type="submission" date="2022-11" db="EMBL/GenBank/DDBJ databases">
        <authorList>
            <person name="Petersen C."/>
        </authorList>
    </citation>
    <scope>NUCLEOTIDE SEQUENCE</scope>
    <source>
        <strain evidence="3">IBT 21917</strain>
    </source>
</reference>
<dbReference type="OrthoDB" id="3548654at2759"/>
<keyword evidence="4" id="KW-1185">Reference proteome</keyword>
<dbReference type="InterPro" id="IPR007219">
    <property type="entry name" value="XnlR_reg_dom"/>
</dbReference>
<organism evidence="3 4">
    <name type="scientific">Penicillium capsulatum</name>
    <dbReference type="NCBI Taxonomy" id="69766"/>
    <lineage>
        <taxon>Eukaryota</taxon>
        <taxon>Fungi</taxon>
        <taxon>Dikarya</taxon>
        <taxon>Ascomycota</taxon>
        <taxon>Pezizomycotina</taxon>
        <taxon>Eurotiomycetes</taxon>
        <taxon>Eurotiomycetidae</taxon>
        <taxon>Eurotiales</taxon>
        <taxon>Aspergillaceae</taxon>
        <taxon>Penicillium</taxon>
    </lineage>
</organism>
<dbReference type="InterPro" id="IPR050987">
    <property type="entry name" value="AtrR-like"/>
</dbReference>
<name>A0A9W9HZR5_9EURO</name>
<dbReference type="CDD" id="cd12148">
    <property type="entry name" value="fungal_TF_MHR"/>
    <property type="match status" value="1"/>
</dbReference>
<sequence>MKCQFSEGNIKILVSGKERHTNGDVQLPSSVNTIPDERNDQNEMEIVPGGDTEPEDVPFAEPSFNIWTSPFTLPSTIMGTHHEQRKWIWLAPASPWSLTARLIAMMTDKLEPNAHNGSPRFYRDGDIHPFSWNYTIDSGPLDTSGLPSLDYALHLFQNLSSFSWSWPGERIPIQTAQQEGSTRLEVSCTRYVCDAKLRLDRKAQSIGYRSASAGWVILTHKVGHAIRTAQMEGMHTQLPDEALGTSTVAPCRNLWWSLYTMDRHISPSLGLPMTTKDSDITTLINPSTSGPRDLTFNLQVRITRMFSFIISTIYKSEKTRVGAFLEITRSILETMARYAEEIEKIINVNFEQPP</sequence>
<dbReference type="GO" id="GO:0008270">
    <property type="term" value="F:zinc ion binding"/>
    <property type="evidence" value="ECO:0007669"/>
    <property type="project" value="InterPro"/>
</dbReference>
<accession>A0A9W9HZR5</accession>
<protein>
    <recommendedName>
        <fullName evidence="2">Xylanolytic transcriptional activator regulatory domain-containing protein</fullName>
    </recommendedName>
</protein>
<dbReference type="SMART" id="SM00906">
    <property type="entry name" value="Fungal_trans"/>
    <property type="match status" value="1"/>
</dbReference>
<dbReference type="GO" id="GO:0003677">
    <property type="term" value="F:DNA binding"/>
    <property type="evidence" value="ECO:0007669"/>
    <property type="project" value="InterPro"/>
</dbReference>
<dbReference type="Proteomes" id="UP001146351">
    <property type="component" value="Unassembled WGS sequence"/>
</dbReference>
<evidence type="ECO:0000313" key="3">
    <source>
        <dbReference type="EMBL" id="KAJ5161977.1"/>
    </source>
</evidence>
<evidence type="ECO:0000259" key="2">
    <source>
        <dbReference type="SMART" id="SM00906"/>
    </source>
</evidence>
<dbReference type="GO" id="GO:0006351">
    <property type="term" value="P:DNA-templated transcription"/>
    <property type="evidence" value="ECO:0007669"/>
    <property type="project" value="InterPro"/>
</dbReference>
<gene>
    <name evidence="3" type="ORF">N7492_007369</name>
</gene>
<evidence type="ECO:0000313" key="4">
    <source>
        <dbReference type="Proteomes" id="UP001146351"/>
    </source>
</evidence>
<proteinExistence type="predicted"/>
<comment type="caution">
    <text evidence="3">The sequence shown here is derived from an EMBL/GenBank/DDBJ whole genome shotgun (WGS) entry which is preliminary data.</text>
</comment>